<accession>A0A1G8EEK8</accession>
<dbReference type="Proteomes" id="UP000243588">
    <property type="component" value="Unassembled WGS sequence"/>
</dbReference>
<gene>
    <name evidence="1" type="ORF">SAMN05421818_11069</name>
</gene>
<sequence length="81" mass="9444">MKAIRKKHPFDDIRQLSAKELEQELNTWSRNELIEWLCWNDPNGVYTDKDSLAEIGHVLSKEEGIEIIIRQIKEGSPLRGI</sequence>
<protein>
    <submittedName>
        <fullName evidence="1">Uncharacterized protein</fullName>
    </submittedName>
</protein>
<dbReference type="RefSeq" id="WP_090408228.1">
    <property type="nucleotide sequence ID" value="NZ_FNDQ01000010.1"/>
</dbReference>
<keyword evidence="2" id="KW-1185">Reference proteome</keyword>
<evidence type="ECO:0000313" key="1">
    <source>
        <dbReference type="EMBL" id="SDH68149.1"/>
    </source>
</evidence>
<proteinExistence type="predicted"/>
<name>A0A1G8EEK8_9FLAO</name>
<evidence type="ECO:0000313" key="2">
    <source>
        <dbReference type="Proteomes" id="UP000243588"/>
    </source>
</evidence>
<reference evidence="2" key="1">
    <citation type="submission" date="2016-10" db="EMBL/GenBank/DDBJ databases">
        <authorList>
            <person name="Varghese N."/>
            <person name="Submissions S."/>
        </authorList>
    </citation>
    <scope>NUCLEOTIDE SEQUENCE [LARGE SCALE GENOMIC DNA]</scope>
    <source>
        <strain evidence="2">DSM 23313</strain>
    </source>
</reference>
<organism evidence="1 2">
    <name type="scientific">Myroides phaeus</name>
    <dbReference type="NCBI Taxonomy" id="702745"/>
    <lineage>
        <taxon>Bacteria</taxon>
        <taxon>Pseudomonadati</taxon>
        <taxon>Bacteroidota</taxon>
        <taxon>Flavobacteriia</taxon>
        <taxon>Flavobacteriales</taxon>
        <taxon>Flavobacteriaceae</taxon>
        <taxon>Myroides</taxon>
    </lineage>
</organism>
<dbReference type="EMBL" id="FNDQ01000010">
    <property type="protein sequence ID" value="SDH68149.1"/>
    <property type="molecule type" value="Genomic_DNA"/>
</dbReference>
<dbReference type="STRING" id="702745.SAMN05421818_11069"/>
<dbReference type="AlphaFoldDB" id="A0A1G8EEK8"/>